<protein>
    <submittedName>
        <fullName evidence="1">Uncharacterized protein</fullName>
    </submittedName>
</protein>
<evidence type="ECO:0000313" key="2">
    <source>
        <dbReference type="Proteomes" id="UP000821845"/>
    </source>
</evidence>
<dbReference type="EMBL" id="CM023482">
    <property type="protein sequence ID" value="KAH6937700.1"/>
    <property type="molecule type" value="Genomic_DNA"/>
</dbReference>
<sequence length="122" mass="13654">MARIAEDDILDDDVQGKDDYELDLADEDALLGLDEDEAHSSGNSRDHGGENVANVQYVDEEGNPVAVRDGDSLEVVDEYSYSEQRWPPSKGRAKYGLRNYGSNFVPSPSRYLSAWRHLYAGR</sequence>
<organism evidence="1 2">
    <name type="scientific">Hyalomma asiaticum</name>
    <name type="common">Tick</name>
    <dbReference type="NCBI Taxonomy" id="266040"/>
    <lineage>
        <taxon>Eukaryota</taxon>
        <taxon>Metazoa</taxon>
        <taxon>Ecdysozoa</taxon>
        <taxon>Arthropoda</taxon>
        <taxon>Chelicerata</taxon>
        <taxon>Arachnida</taxon>
        <taxon>Acari</taxon>
        <taxon>Parasitiformes</taxon>
        <taxon>Ixodida</taxon>
        <taxon>Ixodoidea</taxon>
        <taxon>Ixodidae</taxon>
        <taxon>Hyalomminae</taxon>
        <taxon>Hyalomma</taxon>
    </lineage>
</organism>
<proteinExistence type="predicted"/>
<keyword evidence="2" id="KW-1185">Reference proteome</keyword>
<comment type="caution">
    <text evidence="1">The sequence shown here is derived from an EMBL/GenBank/DDBJ whole genome shotgun (WGS) entry which is preliminary data.</text>
</comment>
<gene>
    <name evidence="1" type="ORF">HPB50_003595</name>
</gene>
<name>A0ACB7SSV9_HYAAI</name>
<reference evidence="1" key="1">
    <citation type="submission" date="2020-05" db="EMBL/GenBank/DDBJ databases">
        <title>Large-scale comparative analyses of tick genomes elucidate their genetic diversity and vector capacities.</title>
        <authorList>
            <person name="Jia N."/>
            <person name="Wang J."/>
            <person name="Shi W."/>
            <person name="Du L."/>
            <person name="Sun Y."/>
            <person name="Zhan W."/>
            <person name="Jiang J."/>
            <person name="Wang Q."/>
            <person name="Zhang B."/>
            <person name="Ji P."/>
            <person name="Sakyi L.B."/>
            <person name="Cui X."/>
            <person name="Yuan T."/>
            <person name="Jiang B."/>
            <person name="Yang W."/>
            <person name="Lam T.T.-Y."/>
            <person name="Chang Q."/>
            <person name="Ding S."/>
            <person name="Wang X."/>
            <person name="Zhu J."/>
            <person name="Ruan X."/>
            <person name="Zhao L."/>
            <person name="Wei J."/>
            <person name="Que T."/>
            <person name="Du C."/>
            <person name="Cheng J."/>
            <person name="Dai P."/>
            <person name="Han X."/>
            <person name="Huang E."/>
            <person name="Gao Y."/>
            <person name="Liu J."/>
            <person name="Shao H."/>
            <person name="Ye R."/>
            <person name="Li L."/>
            <person name="Wei W."/>
            <person name="Wang X."/>
            <person name="Wang C."/>
            <person name="Yang T."/>
            <person name="Huo Q."/>
            <person name="Li W."/>
            <person name="Guo W."/>
            <person name="Chen H."/>
            <person name="Zhou L."/>
            <person name="Ni X."/>
            <person name="Tian J."/>
            <person name="Zhou Y."/>
            <person name="Sheng Y."/>
            <person name="Liu T."/>
            <person name="Pan Y."/>
            <person name="Xia L."/>
            <person name="Li J."/>
            <person name="Zhao F."/>
            <person name="Cao W."/>
        </authorList>
    </citation>
    <scope>NUCLEOTIDE SEQUENCE</scope>
    <source>
        <strain evidence="1">Hyas-2018</strain>
    </source>
</reference>
<accession>A0ACB7SSV9</accession>
<evidence type="ECO:0000313" key="1">
    <source>
        <dbReference type="EMBL" id="KAH6937700.1"/>
    </source>
</evidence>
<dbReference type="Proteomes" id="UP000821845">
    <property type="component" value="Chromosome 2"/>
</dbReference>